<gene>
    <name evidence="2" type="ORF">KME60_19080</name>
</gene>
<sequence length="199" mass="22997">MKLSDYAKYLGIAYHTAWKHYKNGLIPYPTRQLPSGAVIVDFDPKNEFGQKTFNKVAIYTRVSLRKNRNNLDSQAERLCRYSEAKGYQIIHVIKEVGSGLNDHRKKLEKLLKQDDYDILVVEHKDRLSRFGTNYMDVLLSRLGIKLEIVNMADRGRDELMTDLVAIIRSFSARLYGQRRAKRKTETIIAALQSESETLS</sequence>
<organism evidence="2 3">
    <name type="scientific">Cyanomargarita calcarea GSE-NOS-MK-12-04C</name>
    <dbReference type="NCBI Taxonomy" id="2839659"/>
    <lineage>
        <taxon>Bacteria</taxon>
        <taxon>Bacillati</taxon>
        <taxon>Cyanobacteriota</taxon>
        <taxon>Cyanophyceae</taxon>
        <taxon>Nostocales</taxon>
        <taxon>Cyanomargaritaceae</taxon>
        <taxon>Cyanomargarita</taxon>
    </lineage>
</organism>
<evidence type="ECO:0000313" key="3">
    <source>
        <dbReference type="Proteomes" id="UP000729701"/>
    </source>
</evidence>
<dbReference type="PANTHER" id="PTHR36172:SF1">
    <property type="entry name" value="RESOLVASE-RELATED"/>
    <property type="match status" value="1"/>
</dbReference>
<dbReference type="Gene3D" id="3.40.50.1390">
    <property type="entry name" value="Resolvase, N-terminal catalytic domain"/>
    <property type="match status" value="1"/>
</dbReference>
<dbReference type="EMBL" id="JAHHGZ010000021">
    <property type="protein sequence ID" value="MBW4669456.1"/>
    <property type="molecule type" value="Genomic_DNA"/>
</dbReference>
<dbReference type="Proteomes" id="UP000729701">
    <property type="component" value="Unassembled WGS sequence"/>
</dbReference>
<name>A0A951QP76_9CYAN</name>
<dbReference type="PANTHER" id="PTHR36172">
    <property type="match status" value="1"/>
</dbReference>
<reference evidence="2" key="2">
    <citation type="journal article" date="2022" name="Microbiol. Resour. Announc.">
        <title>Metagenome Sequencing to Explore Phylogenomics of Terrestrial Cyanobacteria.</title>
        <authorList>
            <person name="Ward R.D."/>
            <person name="Stajich J.E."/>
            <person name="Johansen J.R."/>
            <person name="Huntemann M."/>
            <person name="Clum A."/>
            <person name="Foster B."/>
            <person name="Foster B."/>
            <person name="Roux S."/>
            <person name="Palaniappan K."/>
            <person name="Varghese N."/>
            <person name="Mukherjee S."/>
            <person name="Reddy T.B.K."/>
            <person name="Daum C."/>
            <person name="Copeland A."/>
            <person name="Chen I.A."/>
            <person name="Ivanova N.N."/>
            <person name="Kyrpides N.C."/>
            <person name="Shapiro N."/>
            <person name="Eloe-Fadrosh E.A."/>
            <person name="Pietrasiak N."/>
        </authorList>
    </citation>
    <scope>NUCLEOTIDE SEQUENCE</scope>
    <source>
        <strain evidence="2">GSE-NOS-MK-12-04C</strain>
    </source>
</reference>
<dbReference type="NCBIfam" id="NF033518">
    <property type="entry name" value="transpos_IS607"/>
    <property type="match status" value="1"/>
</dbReference>
<reference evidence="2" key="1">
    <citation type="submission" date="2021-05" db="EMBL/GenBank/DDBJ databases">
        <authorList>
            <person name="Pietrasiak N."/>
            <person name="Ward R."/>
            <person name="Stajich J.E."/>
            <person name="Kurbessoian T."/>
        </authorList>
    </citation>
    <scope>NUCLEOTIDE SEQUENCE</scope>
    <source>
        <strain evidence="2">GSE-NOS-MK-12-04C</strain>
    </source>
</reference>
<dbReference type="Pfam" id="PF00239">
    <property type="entry name" value="Resolvase"/>
    <property type="match status" value="1"/>
</dbReference>
<dbReference type="InterPro" id="IPR051491">
    <property type="entry name" value="Recombinase/Transposase-rel"/>
</dbReference>
<proteinExistence type="predicted"/>
<dbReference type="InterPro" id="IPR036162">
    <property type="entry name" value="Resolvase-like_N_sf"/>
</dbReference>
<dbReference type="Gene3D" id="1.10.287.2170">
    <property type="match status" value="1"/>
</dbReference>
<evidence type="ECO:0000313" key="2">
    <source>
        <dbReference type="EMBL" id="MBW4669456.1"/>
    </source>
</evidence>
<dbReference type="InterPro" id="IPR048046">
    <property type="entry name" value="Transpos_IS607"/>
</dbReference>
<evidence type="ECO:0000259" key="1">
    <source>
        <dbReference type="PROSITE" id="PS51736"/>
    </source>
</evidence>
<dbReference type="GO" id="GO:0003677">
    <property type="term" value="F:DNA binding"/>
    <property type="evidence" value="ECO:0007669"/>
    <property type="project" value="InterPro"/>
</dbReference>
<feature type="domain" description="Resolvase/invertase-type recombinase catalytic" evidence="1">
    <location>
        <begin position="55"/>
        <end position="194"/>
    </location>
</feature>
<dbReference type="AlphaFoldDB" id="A0A951QP76"/>
<protein>
    <submittedName>
        <fullName evidence="2">IS607 family transposase</fullName>
    </submittedName>
</protein>
<dbReference type="PROSITE" id="PS51736">
    <property type="entry name" value="RECOMBINASES_3"/>
    <property type="match status" value="1"/>
</dbReference>
<accession>A0A951QP76</accession>
<dbReference type="InterPro" id="IPR006119">
    <property type="entry name" value="Resolv_N"/>
</dbReference>
<dbReference type="SUPFAM" id="SSF53041">
    <property type="entry name" value="Resolvase-like"/>
    <property type="match status" value="1"/>
</dbReference>
<dbReference type="GO" id="GO:0000150">
    <property type="term" value="F:DNA strand exchange activity"/>
    <property type="evidence" value="ECO:0007669"/>
    <property type="project" value="InterPro"/>
</dbReference>
<dbReference type="SMART" id="SM00857">
    <property type="entry name" value="Resolvase"/>
    <property type="match status" value="1"/>
</dbReference>
<comment type="caution">
    <text evidence="2">The sequence shown here is derived from an EMBL/GenBank/DDBJ whole genome shotgun (WGS) entry which is preliminary data.</text>
</comment>